<accession>A0A0H5DQ62</accession>
<keyword evidence="5" id="KW-1185">Reference proteome</keyword>
<dbReference type="OrthoDB" id="20481at2"/>
<feature type="domain" description="Mce/MlaD" evidence="3">
    <location>
        <begin position="36"/>
        <end position="123"/>
    </location>
</feature>
<feature type="transmembrane region" description="Helical" evidence="2">
    <location>
        <begin position="7"/>
        <end position="28"/>
    </location>
</feature>
<dbReference type="PANTHER" id="PTHR33371:SF4">
    <property type="entry name" value="INTERMEMBRANE PHOSPHOLIPID TRANSPORT SYSTEM BINDING PROTEIN MLAD"/>
    <property type="match status" value="1"/>
</dbReference>
<organism evidence="4 5">
    <name type="scientific">Estrella lausannensis</name>
    <dbReference type="NCBI Taxonomy" id="483423"/>
    <lineage>
        <taxon>Bacteria</taxon>
        <taxon>Pseudomonadati</taxon>
        <taxon>Chlamydiota</taxon>
        <taxon>Chlamydiia</taxon>
        <taxon>Parachlamydiales</taxon>
        <taxon>Candidatus Criblamydiaceae</taxon>
        <taxon>Estrella</taxon>
    </lineage>
</organism>
<sequence>MIDQTKNFMIGIFVVAAISLIVFIILFIHPTVGNEGRVLRVRFANIDKVNEGTRVTFGGRPVGEVVDIREIIEDPYPRQTHNGIVYVYELTLAVDSSVEVYNTDEVSLRTSGLLGEKSVNITPLPARKDQQVKLITNEVIYANETGSVEETFKEFKEVADKLEEALDEVIQVIHDIKDAHIIPNLGKTIAHIKHISATLDQPNKWGDILDNVTDITTSAKDSWPKIDETINSLADAADNARSMTEDGKEIVATVKNGKGTVGKVVMRDDLYLQISSLLSKGETVMNDINHYGVLFHLDKNWQRIRARRVNLLYTLRSPQEFRNFFNEEVDQIQTSLARVNMILDESGMPCGNPCLIRNLEFSKVFSELLRRTAEIEDNLKLYNTQLNECRVRETELSPCCQPRCCSH</sequence>
<keyword evidence="2" id="KW-0472">Membrane</keyword>
<proteinExistence type="predicted"/>
<dbReference type="AlphaFoldDB" id="A0A0H5DQ62"/>
<evidence type="ECO:0000313" key="4">
    <source>
        <dbReference type="EMBL" id="CRX38193.1"/>
    </source>
</evidence>
<dbReference type="Pfam" id="PF02470">
    <property type="entry name" value="MlaD"/>
    <property type="match status" value="1"/>
</dbReference>
<dbReference type="InterPro" id="IPR003399">
    <property type="entry name" value="Mce/MlaD"/>
</dbReference>
<evidence type="ECO:0000256" key="2">
    <source>
        <dbReference type="SAM" id="Phobius"/>
    </source>
</evidence>
<evidence type="ECO:0000259" key="3">
    <source>
        <dbReference type="Pfam" id="PF02470"/>
    </source>
</evidence>
<dbReference type="InterPro" id="IPR052336">
    <property type="entry name" value="MlaD_Phospholipid_Transporter"/>
</dbReference>
<dbReference type="Proteomes" id="UP000220251">
    <property type="component" value="Unassembled WGS sequence"/>
</dbReference>
<gene>
    <name evidence="4" type="ORF">ELAC_0844</name>
</gene>
<evidence type="ECO:0000256" key="1">
    <source>
        <dbReference type="SAM" id="Coils"/>
    </source>
</evidence>
<reference evidence="5" key="1">
    <citation type="submission" date="2015-06" db="EMBL/GenBank/DDBJ databases">
        <authorList>
            <person name="Bertelli C."/>
        </authorList>
    </citation>
    <scope>NUCLEOTIDE SEQUENCE [LARGE SCALE GENOMIC DNA]</scope>
    <source>
        <strain evidence="5">CRIB-30</strain>
    </source>
</reference>
<evidence type="ECO:0000313" key="5">
    <source>
        <dbReference type="Proteomes" id="UP000220251"/>
    </source>
</evidence>
<keyword evidence="1" id="KW-0175">Coiled coil</keyword>
<keyword evidence="2" id="KW-1133">Transmembrane helix</keyword>
<dbReference type="RefSeq" id="WP_098038043.1">
    <property type="nucleotide sequence ID" value="NZ_CWGJ01000011.1"/>
</dbReference>
<protein>
    <submittedName>
        <fullName evidence="4">Conserved putative secreted protein</fullName>
    </submittedName>
</protein>
<keyword evidence="2" id="KW-0812">Transmembrane</keyword>
<feature type="coiled-coil region" evidence="1">
    <location>
        <begin position="148"/>
        <end position="179"/>
    </location>
</feature>
<name>A0A0H5DQ62_9BACT</name>
<dbReference type="EMBL" id="CWGJ01000011">
    <property type="protein sequence ID" value="CRX38193.1"/>
    <property type="molecule type" value="Genomic_DNA"/>
</dbReference>
<dbReference type="PANTHER" id="PTHR33371">
    <property type="entry name" value="INTERMEMBRANE PHOSPHOLIPID TRANSPORT SYSTEM BINDING PROTEIN MLAD-RELATED"/>
    <property type="match status" value="1"/>
</dbReference>